<comment type="caution">
    <text evidence="1">The sequence shown here is derived from an EMBL/GenBank/DDBJ whole genome shotgun (WGS) entry which is preliminary data.</text>
</comment>
<sequence>MQGALTTLAHEGTTNSGWATHKRMMESGEAAAWVPSASAREAASDTACAGSACPSFPWPTDPPQPA</sequence>
<reference evidence="2" key="1">
    <citation type="journal article" date="2019" name="Int. J. Syst. Evol. Microbiol.">
        <title>The Global Catalogue of Microorganisms (GCM) 10K type strain sequencing project: providing services to taxonomists for standard genome sequencing and annotation.</title>
        <authorList>
            <consortium name="The Broad Institute Genomics Platform"/>
            <consortium name="The Broad Institute Genome Sequencing Center for Infectious Disease"/>
            <person name="Wu L."/>
            <person name="Ma J."/>
        </authorList>
    </citation>
    <scope>NUCLEOTIDE SEQUENCE [LARGE SCALE GENOMIC DNA]</scope>
    <source>
        <strain evidence="2">JCM 18410</strain>
    </source>
</reference>
<evidence type="ECO:0000313" key="1">
    <source>
        <dbReference type="EMBL" id="GAA5060470.1"/>
    </source>
</evidence>
<evidence type="ECO:0000313" key="2">
    <source>
        <dbReference type="Proteomes" id="UP001500124"/>
    </source>
</evidence>
<dbReference type="Proteomes" id="UP001500124">
    <property type="component" value="Unassembled WGS sequence"/>
</dbReference>
<dbReference type="EMBL" id="BAABKC010000050">
    <property type="protein sequence ID" value="GAA5060470.1"/>
    <property type="molecule type" value="Genomic_DNA"/>
</dbReference>
<gene>
    <name evidence="1" type="ORF">GCM10023336_37200</name>
</gene>
<organism evidence="1 2">
    <name type="scientific">Streptomyces similanensis</name>
    <dbReference type="NCBI Taxonomy" id="1274988"/>
    <lineage>
        <taxon>Bacteria</taxon>
        <taxon>Bacillati</taxon>
        <taxon>Actinomycetota</taxon>
        <taxon>Actinomycetes</taxon>
        <taxon>Kitasatosporales</taxon>
        <taxon>Streptomycetaceae</taxon>
        <taxon>Streptomyces</taxon>
    </lineage>
</organism>
<name>A0ABP9KKG6_9ACTN</name>
<protein>
    <submittedName>
        <fullName evidence="1">Uncharacterized protein</fullName>
    </submittedName>
</protein>
<proteinExistence type="predicted"/>
<keyword evidence="2" id="KW-1185">Reference proteome</keyword>
<accession>A0ABP9KKG6</accession>